<dbReference type="GO" id="GO:0003713">
    <property type="term" value="F:transcription coactivator activity"/>
    <property type="evidence" value="ECO:0007669"/>
    <property type="project" value="TreeGrafter"/>
</dbReference>
<dbReference type="EMBL" id="JAULSO010000003">
    <property type="protein sequence ID" value="KAK3685693.1"/>
    <property type="molecule type" value="Genomic_DNA"/>
</dbReference>
<feature type="region of interest" description="Disordered" evidence="1">
    <location>
        <begin position="363"/>
        <end position="455"/>
    </location>
</feature>
<evidence type="ECO:0000256" key="1">
    <source>
        <dbReference type="SAM" id="MobiDB-lite"/>
    </source>
</evidence>
<sequence length="455" mass="50737">MSDGQQEQQQLHPLYLQQQQQQQQQTPPQPPPQSLPQSNGNGNGNGSASGSGNGGYQNHAQVLALAQGQSYQSPYPQGNFRPLAARPPPVMIPPAPQIAAATAEKRTAYQQGQELVPGPNQSPDANLPPNKRRKQDVAVDVSRLPELPPHLEQMPDICKANYTALGPVGQPAQFSYDMKVIILTTINQVDVWTKEVEAIAQSCGCYRELTTRFGGFPKPGTVEAFICQTRFMACWRILTETISGPVWSYMRSLGYSKIPVFKGADGVQWQPGPVDCFYYAKEAGYRLLIPGSNRQARIEVMRMVEEIRVGKEEDYPSEKHYKKGRAWLKTILDNMIRNGDRQVCESMYDLKPDWAPEWHEDAPHEPPWILDGAPLRAETKRRRPRNSKMVVAEEQRRAQASQSENQPITAAPQQQQSTPLPSDPNSSSMTPLLELDDPDEDDLAALQDVDDDSNS</sequence>
<feature type="compositionally biased region" description="Pro residues" evidence="1">
    <location>
        <begin position="85"/>
        <end position="96"/>
    </location>
</feature>
<reference evidence="2" key="2">
    <citation type="submission" date="2023-06" db="EMBL/GenBank/DDBJ databases">
        <authorList>
            <consortium name="Lawrence Berkeley National Laboratory"/>
            <person name="Haridas S."/>
            <person name="Hensen N."/>
            <person name="Bonometti L."/>
            <person name="Westerberg I."/>
            <person name="Brannstrom I.O."/>
            <person name="Guillou S."/>
            <person name="Cros-Aarteil S."/>
            <person name="Calhoun S."/>
            <person name="Kuo A."/>
            <person name="Mondo S."/>
            <person name="Pangilinan J."/>
            <person name="Riley R."/>
            <person name="Labutti K."/>
            <person name="Andreopoulos B."/>
            <person name="Lipzen A."/>
            <person name="Chen C."/>
            <person name="Yanf M."/>
            <person name="Daum C."/>
            <person name="Ng V."/>
            <person name="Clum A."/>
            <person name="Steindorff A."/>
            <person name="Ohm R."/>
            <person name="Martin F."/>
            <person name="Silar P."/>
            <person name="Natvig D."/>
            <person name="Lalanne C."/>
            <person name="Gautier V."/>
            <person name="Ament-Velasquez S.L."/>
            <person name="Kruys A."/>
            <person name="Hutchinson M.I."/>
            <person name="Powell A.J."/>
            <person name="Barry K."/>
            <person name="Miller A.N."/>
            <person name="Grigoriev I.V."/>
            <person name="Debuchy R."/>
            <person name="Gladieux P."/>
            <person name="Thoren M.H."/>
            <person name="Johannesson H."/>
        </authorList>
    </citation>
    <scope>NUCLEOTIDE SEQUENCE</scope>
    <source>
        <strain evidence="2">CBS 314.62</strain>
    </source>
</reference>
<dbReference type="GO" id="GO:0005634">
    <property type="term" value="C:nucleus"/>
    <property type="evidence" value="ECO:0007669"/>
    <property type="project" value="TreeGrafter"/>
</dbReference>
<feature type="compositionally biased region" description="Polar residues" evidence="1">
    <location>
        <begin position="67"/>
        <end position="76"/>
    </location>
</feature>
<gene>
    <name evidence="2" type="ORF">B0T22DRAFT_226554</name>
</gene>
<dbReference type="PANTHER" id="PTHR23107">
    <property type="entry name" value="SYNOVIAL SARCOMA ASSOCIATED SS18 PROTEIN"/>
    <property type="match status" value="1"/>
</dbReference>
<dbReference type="AlphaFoldDB" id="A0AAE0X5Y2"/>
<name>A0AAE0X5Y2_9PEZI</name>
<proteinExistence type="predicted"/>
<feature type="compositionally biased region" description="Polar residues" evidence="1">
    <location>
        <begin position="398"/>
        <end position="430"/>
    </location>
</feature>
<feature type="compositionally biased region" description="Polar residues" evidence="1">
    <location>
        <begin position="108"/>
        <end position="124"/>
    </location>
</feature>
<organism evidence="2 3">
    <name type="scientific">Podospora appendiculata</name>
    <dbReference type="NCBI Taxonomy" id="314037"/>
    <lineage>
        <taxon>Eukaryota</taxon>
        <taxon>Fungi</taxon>
        <taxon>Dikarya</taxon>
        <taxon>Ascomycota</taxon>
        <taxon>Pezizomycotina</taxon>
        <taxon>Sordariomycetes</taxon>
        <taxon>Sordariomycetidae</taxon>
        <taxon>Sordariales</taxon>
        <taxon>Podosporaceae</taxon>
        <taxon>Podospora</taxon>
    </lineage>
</organism>
<dbReference type="Proteomes" id="UP001270362">
    <property type="component" value="Unassembled WGS sequence"/>
</dbReference>
<dbReference type="PANTHER" id="PTHR23107:SF0">
    <property type="entry name" value="IP09280P"/>
    <property type="match status" value="1"/>
</dbReference>
<dbReference type="GO" id="GO:0045944">
    <property type="term" value="P:positive regulation of transcription by RNA polymerase II"/>
    <property type="evidence" value="ECO:0007669"/>
    <property type="project" value="TreeGrafter"/>
</dbReference>
<feature type="compositionally biased region" description="Low complexity" evidence="1">
    <location>
        <begin position="1"/>
        <end position="26"/>
    </location>
</feature>
<protein>
    <submittedName>
        <fullName evidence="2">Uncharacterized protein</fullName>
    </submittedName>
</protein>
<feature type="compositionally biased region" description="Gly residues" evidence="1">
    <location>
        <begin position="41"/>
        <end position="55"/>
    </location>
</feature>
<reference evidence="2" key="1">
    <citation type="journal article" date="2023" name="Mol. Phylogenet. Evol.">
        <title>Genome-scale phylogeny and comparative genomics of the fungal order Sordariales.</title>
        <authorList>
            <person name="Hensen N."/>
            <person name="Bonometti L."/>
            <person name="Westerberg I."/>
            <person name="Brannstrom I.O."/>
            <person name="Guillou S."/>
            <person name="Cros-Aarteil S."/>
            <person name="Calhoun S."/>
            <person name="Haridas S."/>
            <person name="Kuo A."/>
            <person name="Mondo S."/>
            <person name="Pangilinan J."/>
            <person name="Riley R."/>
            <person name="LaButti K."/>
            <person name="Andreopoulos B."/>
            <person name="Lipzen A."/>
            <person name="Chen C."/>
            <person name="Yan M."/>
            <person name="Daum C."/>
            <person name="Ng V."/>
            <person name="Clum A."/>
            <person name="Steindorff A."/>
            <person name="Ohm R.A."/>
            <person name="Martin F."/>
            <person name="Silar P."/>
            <person name="Natvig D.O."/>
            <person name="Lalanne C."/>
            <person name="Gautier V."/>
            <person name="Ament-Velasquez S.L."/>
            <person name="Kruys A."/>
            <person name="Hutchinson M.I."/>
            <person name="Powell A.J."/>
            <person name="Barry K."/>
            <person name="Miller A.N."/>
            <person name="Grigoriev I.V."/>
            <person name="Debuchy R."/>
            <person name="Gladieux P."/>
            <person name="Hiltunen Thoren M."/>
            <person name="Johannesson H."/>
        </authorList>
    </citation>
    <scope>NUCLEOTIDE SEQUENCE</scope>
    <source>
        <strain evidence="2">CBS 314.62</strain>
    </source>
</reference>
<keyword evidence="3" id="KW-1185">Reference proteome</keyword>
<accession>A0AAE0X5Y2</accession>
<comment type="caution">
    <text evidence="2">The sequence shown here is derived from an EMBL/GenBank/DDBJ whole genome shotgun (WGS) entry which is preliminary data.</text>
</comment>
<evidence type="ECO:0000313" key="3">
    <source>
        <dbReference type="Proteomes" id="UP001270362"/>
    </source>
</evidence>
<feature type="compositionally biased region" description="Acidic residues" evidence="1">
    <location>
        <begin position="434"/>
        <end position="455"/>
    </location>
</feature>
<evidence type="ECO:0000313" key="2">
    <source>
        <dbReference type="EMBL" id="KAK3685693.1"/>
    </source>
</evidence>
<feature type="region of interest" description="Disordered" evidence="1">
    <location>
        <begin position="1"/>
        <end position="136"/>
    </location>
</feature>